<dbReference type="EMBL" id="QXED01000005">
    <property type="protein sequence ID" value="RIV21245.1"/>
    <property type="molecule type" value="Genomic_DNA"/>
</dbReference>
<dbReference type="Proteomes" id="UP000283523">
    <property type="component" value="Unassembled WGS sequence"/>
</dbReference>
<feature type="transmembrane region" description="Helical" evidence="1">
    <location>
        <begin position="338"/>
        <end position="357"/>
    </location>
</feature>
<dbReference type="RefSeq" id="WP_119669038.1">
    <property type="nucleotide sequence ID" value="NZ_QXED01000005.1"/>
</dbReference>
<protein>
    <recommendedName>
        <fullName evidence="4">Lipopolysaccharide biosynthesis protein</fullName>
    </recommendedName>
</protein>
<dbReference type="PANTHER" id="PTHR32309">
    <property type="entry name" value="TYROSINE-PROTEIN KINASE"/>
    <property type="match status" value="1"/>
</dbReference>
<accession>A0A418M661</accession>
<dbReference type="InterPro" id="IPR050445">
    <property type="entry name" value="Bact_polysacc_biosynth/exp"/>
</dbReference>
<keyword evidence="1" id="KW-0812">Transmembrane</keyword>
<comment type="caution">
    <text evidence="2">The sequence shown here is derived from an EMBL/GenBank/DDBJ whole genome shotgun (WGS) entry which is preliminary data.</text>
</comment>
<sequence>MNTNSSTDTNNLVTRPLPPDQISPKAVVLRVYQLKNVVRRNWLLLVILTGIGAAIGFIYDFTHEKKPVYTATMKFNLGGGSSASAFGELGQLASAFGLSQAAPDASIFVGDNFLIYAKSRPVVEKTLMKTVNINGKDTLLVNYYIQHSGIRDEEWEKSDTLRAFSFARAKTPKEYTKQEAIAMAQIYGRIDTEFNVTQPERKSSFMELRGSMQDEQLAAAFVDNHLKTIEQDYREKQTKKTKEMSELLESRADSLYDLLTGTESKLARYIDQNQQVVVAQGRIQETKLSRNSTFLTTLYYQALQNADNMRLSLIREAPLFTVIEPVVFPLYKEIIKPVGFQIGVALGLLLSVIIVFLRETFRSIMREE</sequence>
<evidence type="ECO:0000313" key="2">
    <source>
        <dbReference type="EMBL" id="RIV21245.1"/>
    </source>
</evidence>
<reference evidence="2 3" key="1">
    <citation type="submission" date="2018-08" db="EMBL/GenBank/DDBJ databases">
        <title>Fibrisoma montanum sp. nov., isolated from Danxia mountain soil.</title>
        <authorList>
            <person name="Huang Y."/>
        </authorList>
    </citation>
    <scope>NUCLEOTIDE SEQUENCE [LARGE SCALE GENOMIC DNA]</scope>
    <source>
        <strain evidence="2 3">HYT19</strain>
    </source>
</reference>
<dbReference type="PANTHER" id="PTHR32309:SF31">
    <property type="entry name" value="CAPSULAR EXOPOLYSACCHARIDE FAMILY"/>
    <property type="match status" value="1"/>
</dbReference>
<keyword evidence="3" id="KW-1185">Reference proteome</keyword>
<organism evidence="2 3">
    <name type="scientific">Fibrisoma montanum</name>
    <dbReference type="NCBI Taxonomy" id="2305895"/>
    <lineage>
        <taxon>Bacteria</taxon>
        <taxon>Pseudomonadati</taxon>
        <taxon>Bacteroidota</taxon>
        <taxon>Cytophagia</taxon>
        <taxon>Cytophagales</taxon>
        <taxon>Spirosomataceae</taxon>
        <taxon>Fibrisoma</taxon>
    </lineage>
</organism>
<proteinExistence type="predicted"/>
<dbReference type="AlphaFoldDB" id="A0A418M661"/>
<evidence type="ECO:0008006" key="4">
    <source>
        <dbReference type="Google" id="ProtNLM"/>
    </source>
</evidence>
<evidence type="ECO:0000256" key="1">
    <source>
        <dbReference type="SAM" id="Phobius"/>
    </source>
</evidence>
<evidence type="ECO:0000313" key="3">
    <source>
        <dbReference type="Proteomes" id="UP000283523"/>
    </source>
</evidence>
<feature type="transmembrane region" description="Helical" evidence="1">
    <location>
        <begin position="42"/>
        <end position="59"/>
    </location>
</feature>
<keyword evidence="1" id="KW-0472">Membrane</keyword>
<name>A0A418M661_9BACT</name>
<gene>
    <name evidence="2" type="ORF">DYU11_17645</name>
</gene>
<dbReference type="OrthoDB" id="927034at2"/>
<keyword evidence="1" id="KW-1133">Transmembrane helix</keyword>